<comment type="miscellaneous">
    <text evidence="3">Although this enzyme belongs to the family of MTA phosphorylases based on sequence homology, it has been shown that conserved amino acid substitutions in the substrate binding pocket convert the substrate specificity of this enzyme from 6-aminopurines to 6-oxopurines.</text>
</comment>
<dbReference type="SUPFAM" id="SSF53167">
    <property type="entry name" value="Purine and uridine phosphorylases"/>
    <property type="match status" value="1"/>
</dbReference>
<proteinExistence type="inferred from homology"/>
<feature type="site" description="Important for substrate specificity" evidence="3">
    <location>
        <position position="221"/>
    </location>
</feature>
<feature type="binding site" evidence="3">
    <location>
        <begin position="53"/>
        <end position="54"/>
    </location>
    <ligand>
        <name>phosphate</name>
        <dbReference type="ChEBI" id="CHEBI:43474"/>
    </ligand>
</feature>
<feature type="site" description="Important for substrate specificity" evidence="3">
    <location>
        <position position="168"/>
    </location>
</feature>
<dbReference type="InterPro" id="IPR010044">
    <property type="entry name" value="MTAP"/>
</dbReference>
<evidence type="ECO:0000256" key="1">
    <source>
        <dbReference type="ARBA" id="ARBA00022676"/>
    </source>
</evidence>
<dbReference type="PANTHER" id="PTHR42679:SF2">
    <property type="entry name" value="S-METHYL-5'-THIOADENOSINE PHOSPHORYLASE"/>
    <property type="match status" value="1"/>
</dbReference>
<comment type="caution">
    <text evidence="5">The sequence shown here is derived from an EMBL/GenBank/DDBJ whole genome shotgun (WGS) entry which is preliminary data.</text>
</comment>
<comment type="pathway">
    <text evidence="3">Purine metabolism; purine nucleoside salvage.</text>
</comment>
<dbReference type="Proteomes" id="UP001251857">
    <property type="component" value="Unassembled WGS sequence"/>
</dbReference>
<name>A0ABU3C2W5_9GAMM</name>
<comment type="caution">
    <text evidence="3">Lacks conserved residue(s) required for the propagation of feature annotation.</text>
</comment>
<organism evidence="5 6">
    <name type="scientific">Spectribacter hydrogenoxidans</name>
    <dbReference type="NCBI Taxonomy" id="3075608"/>
    <lineage>
        <taxon>Bacteria</taxon>
        <taxon>Pseudomonadati</taxon>
        <taxon>Pseudomonadota</taxon>
        <taxon>Gammaproteobacteria</taxon>
        <taxon>Salinisphaerales</taxon>
        <taxon>Salinisphaeraceae</taxon>
        <taxon>Spectribacter</taxon>
    </lineage>
</organism>
<keyword evidence="3" id="KW-0660">Purine salvage</keyword>
<reference evidence="5 6" key="1">
    <citation type="submission" date="2023-09" db="EMBL/GenBank/DDBJ databases">
        <authorList>
            <person name="Rey-Velasco X."/>
        </authorList>
    </citation>
    <scope>NUCLEOTIDE SEQUENCE [LARGE SCALE GENOMIC DNA]</scope>
    <source>
        <strain evidence="5 6">W335</strain>
    </source>
</reference>
<comment type="similarity">
    <text evidence="3">Belongs to the PNP/MTAP phosphorylase family. MTAP subfamily.</text>
</comment>
<comment type="subunit">
    <text evidence="3">Homohexamer. Dimer of a homotrimer.</text>
</comment>
<feature type="binding site" evidence="3">
    <location>
        <position position="11"/>
    </location>
    <ligand>
        <name>phosphate</name>
        <dbReference type="ChEBI" id="CHEBI:43474"/>
    </ligand>
</feature>
<dbReference type="EMBL" id="JAVRIB010000014">
    <property type="protein sequence ID" value="MDT0635872.1"/>
    <property type="molecule type" value="Genomic_DNA"/>
</dbReference>
<dbReference type="Pfam" id="PF01048">
    <property type="entry name" value="PNP_UDP_1"/>
    <property type="match status" value="1"/>
</dbReference>
<dbReference type="EC" id="2.4.2.1" evidence="3"/>
<feature type="binding site" evidence="3">
    <location>
        <position position="186"/>
    </location>
    <ligand>
        <name>substrate</name>
    </ligand>
</feature>
<dbReference type="InterPro" id="IPR000845">
    <property type="entry name" value="Nucleoside_phosphorylase_d"/>
</dbReference>
<comment type="function">
    <text evidence="3">Purine nucleoside phosphorylase which is highly specific for 6-oxopurine nucleosides. Cleaves guanosine or inosine to respective bases and sugar-1-phosphate molecules. Involved in purine salvage.</text>
</comment>
<dbReference type="GO" id="GO:0016757">
    <property type="term" value="F:glycosyltransferase activity"/>
    <property type="evidence" value="ECO:0007669"/>
    <property type="project" value="UniProtKB-KW"/>
</dbReference>
<evidence type="ECO:0000313" key="5">
    <source>
        <dbReference type="EMBL" id="MDT0635872.1"/>
    </source>
</evidence>
<keyword evidence="1 3" id="KW-0328">Glycosyltransferase</keyword>
<feature type="binding site" evidence="3">
    <location>
        <position position="187"/>
    </location>
    <ligand>
        <name>phosphate</name>
        <dbReference type="ChEBI" id="CHEBI:43474"/>
    </ligand>
</feature>
<evidence type="ECO:0000256" key="2">
    <source>
        <dbReference type="ARBA" id="ARBA00022679"/>
    </source>
</evidence>
<dbReference type="PANTHER" id="PTHR42679">
    <property type="entry name" value="S-METHYL-5'-THIOADENOSINE PHOSPHORYLASE"/>
    <property type="match status" value="1"/>
</dbReference>
<dbReference type="HAMAP" id="MF_01963">
    <property type="entry name" value="MTAP"/>
    <property type="match status" value="1"/>
</dbReference>
<dbReference type="CDD" id="cd09010">
    <property type="entry name" value="MTAP_SsMTAPII_like_MTIP"/>
    <property type="match status" value="1"/>
</dbReference>
<dbReference type="NCBIfam" id="NF006599">
    <property type="entry name" value="PRK09136.1"/>
    <property type="match status" value="1"/>
</dbReference>
<keyword evidence="6" id="KW-1185">Reference proteome</keyword>
<feature type="binding site" evidence="3">
    <location>
        <begin position="210"/>
        <end position="212"/>
    </location>
    <ligand>
        <name>substrate</name>
    </ligand>
</feature>
<gene>
    <name evidence="5" type="ORF">RM532_13030</name>
</gene>
<keyword evidence="2 3" id="KW-0808">Transferase</keyword>
<comment type="catalytic activity">
    <reaction evidence="3">
        <text>a purine D-ribonucleoside + phosphate = a purine nucleobase + alpha-D-ribose 1-phosphate</text>
        <dbReference type="Rhea" id="RHEA:19805"/>
        <dbReference type="ChEBI" id="CHEBI:26386"/>
        <dbReference type="ChEBI" id="CHEBI:43474"/>
        <dbReference type="ChEBI" id="CHEBI:57720"/>
        <dbReference type="ChEBI" id="CHEBI:142355"/>
        <dbReference type="EC" id="2.4.2.1"/>
    </reaction>
</comment>
<dbReference type="RefSeq" id="WP_311653771.1">
    <property type="nucleotide sequence ID" value="NZ_JAVRIB010000014.1"/>
</dbReference>
<feature type="domain" description="Nucleoside phosphorylase" evidence="4">
    <location>
        <begin position="4"/>
        <end position="243"/>
    </location>
</feature>
<evidence type="ECO:0000313" key="6">
    <source>
        <dbReference type="Proteomes" id="UP001251857"/>
    </source>
</evidence>
<evidence type="ECO:0000259" key="4">
    <source>
        <dbReference type="Pfam" id="PF01048"/>
    </source>
</evidence>
<protein>
    <recommendedName>
        <fullName evidence="3">Probable 6-oxopurine nucleoside phosphorylase</fullName>
        <ecNumber evidence="3">2.4.2.1</ecNumber>
    </recommendedName>
    <alternativeName>
        <fullName evidence="3">Purine nucleoside phosphorylase</fullName>
        <shortName evidence="3">PNP</shortName>
    </alternativeName>
</protein>
<dbReference type="InterPro" id="IPR035994">
    <property type="entry name" value="Nucleoside_phosphorylase_sf"/>
</dbReference>
<dbReference type="Gene3D" id="3.40.50.1580">
    <property type="entry name" value="Nucleoside phosphorylase domain"/>
    <property type="match status" value="1"/>
</dbReference>
<evidence type="ECO:0000256" key="3">
    <source>
        <dbReference type="HAMAP-Rule" id="MF_01963"/>
    </source>
</evidence>
<accession>A0ABU3C2W5</accession>
<sequence>MSAPVGIIGGTALAELTDLEDARDLDAHTPYGPPSGPLRRGRLAGREVVFLFRHGPGHRLPPHAINYRANIRALADAGVRTVVAAAAVGGISDAAEPGRLVIPDQIIDYTWGRAHSFSADGETPLQHVDFTDPYDGPACDELRQAAAGAGLNVLGKGVHGVTQGPRLETAAEIRRMQRDGCDIVGMTGMPEAGLAREAGLAYACCAVVVNRAAGRGDSAIHAEIERYLEQGMTALGGLLTAAVPRLA</sequence>